<organism evidence="4 5">
    <name type="scientific">Rubus argutus</name>
    <name type="common">Southern blackberry</name>
    <dbReference type="NCBI Taxonomy" id="59490"/>
    <lineage>
        <taxon>Eukaryota</taxon>
        <taxon>Viridiplantae</taxon>
        <taxon>Streptophyta</taxon>
        <taxon>Embryophyta</taxon>
        <taxon>Tracheophyta</taxon>
        <taxon>Spermatophyta</taxon>
        <taxon>Magnoliopsida</taxon>
        <taxon>eudicotyledons</taxon>
        <taxon>Gunneridae</taxon>
        <taxon>Pentapetalae</taxon>
        <taxon>rosids</taxon>
        <taxon>fabids</taxon>
        <taxon>Rosales</taxon>
        <taxon>Rosaceae</taxon>
        <taxon>Rosoideae</taxon>
        <taxon>Rosoideae incertae sedis</taxon>
        <taxon>Rubus</taxon>
    </lineage>
</organism>
<gene>
    <name evidence="4" type="ORF">M0R45_017778</name>
</gene>
<evidence type="ECO:0008006" key="6">
    <source>
        <dbReference type="Google" id="ProtNLM"/>
    </source>
</evidence>
<feature type="domain" description="DUF630" evidence="3">
    <location>
        <begin position="1"/>
        <end position="62"/>
    </location>
</feature>
<name>A0AAW1XY16_RUBAR</name>
<dbReference type="Proteomes" id="UP001457282">
    <property type="component" value="Unassembled WGS sequence"/>
</dbReference>
<comment type="caution">
    <text evidence="4">The sequence shown here is derived from an EMBL/GenBank/DDBJ whole genome shotgun (WGS) entry which is preliminary data.</text>
</comment>
<feature type="region of interest" description="Disordered" evidence="1">
    <location>
        <begin position="69"/>
        <end position="91"/>
    </location>
</feature>
<dbReference type="AlphaFoldDB" id="A0AAW1XY16"/>
<accession>A0AAW1XY16</accession>
<dbReference type="Pfam" id="PF04783">
    <property type="entry name" value="DUF630"/>
    <property type="match status" value="1"/>
</dbReference>
<feature type="compositionally biased region" description="Basic and acidic residues" evidence="1">
    <location>
        <begin position="195"/>
        <end position="211"/>
    </location>
</feature>
<dbReference type="PANTHER" id="PTHR21450">
    <property type="entry name" value="PROTEIN ALTERED PHOSPHATE STARVATION RESPONSE 1"/>
    <property type="match status" value="1"/>
</dbReference>
<sequence length="443" mass="51572">MGNSTSHMDHIDEINNALSLCEERKQCLKLALKRRSKLADAQWNYNLCHQDVADTIKWFVQEQRETRQDYRVDQAEDNDEDREASMPSPTFDVNIENFDQGDGQTIRISEFFKALKDVEKQFRNAYESGKEVSTKLEKNLVENKFASQPLKLIRSLTRSRSRVGCSTFVESETMGSTVAELSRWEEKLYEQLKTKKAETRRLPHEDSESKNQRHSQGSEKLLNVDFIVAEKGADNSSNEITKLRDQQLLPKLAEQLDGLMRNWKEMSEFHETQRKIMSQVKESPNCPLLCDQVHQKATETLKAQLHNWCACFASYISLQTAYIKYLYCWISKNNPPKLLGDNNGDWLACLKNLKTKTKVVTSEMKKFRKHVVALLAQQRKEHDQKMKVNKLENRVKHREQMISQYESSEAGMTSHDEKFSSNATEIYTQLIKYLPKIPMDTQR</sequence>
<reference evidence="4 5" key="1">
    <citation type="journal article" date="2023" name="G3 (Bethesda)">
        <title>A chromosome-length genome assembly and annotation of blackberry (Rubus argutus, cv. 'Hillquist').</title>
        <authorList>
            <person name="Bruna T."/>
            <person name="Aryal R."/>
            <person name="Dudchenko O."/>
            <person name="Sargent D.J."/>
            <person name="Mead D."/>
            <person name="Buti M."/>
            <person name="Cavallini A."/>
            <person name="Hytonen T."/>
            <person name="Andres J."/>
            <person name="Pham M."/>
            <person name="Weisz D."/>
            <person name="Mascagni F."/>
            <person name="Usai G."/>
            <person name="Natali L."/>
            <person name="Bassil N."/>
            <person name="Fernandez G.E."/>
            <person name="Lomsadze A."/>
            <person name="Armour M."/>
            <person name="Olukolu B."/>
            <person name="Poorten T."/>
            <person name="Britton C."/>
            <person name="Davik J."/>
            <person name="Ashrafi H."/>
            <person name="Aiden E.L."/>
            <person name="Borodovsky M."/>
            <person name="Worthington M."/>
        </authorList>
    </citation>
    <scope>NUCLEOTIDE SEQUENCE [LARGE SCALE GENOMIC DNA]</scope>
    <source>
        <strain evidence="4">PI 553951</strain>
    </source>
</reference>
<evidence type="ECO:0000313" key="4">
    <source>
        <dbReference type="EMBL" id="KAK9941156.1"/>
    </source>
</evidence>
<feature type="domain" description="DUF632" evidence="2">
    <location>
        <begin position="112"/>
        <end position="334"/>
    </location>
</feature>
<keyword evidence="5" id="KW-1185">Reference proteome</keyword>
<dbReference type="EMBL" id="JBEDUW010000003">
    <property type="protein sequence ID" value="KAK9941156.1"/>
    <property type="molecule type" value="Genomic_DNA"/>
</dbReference>
<dbReference type="Pfam" id="PF04782">
    <property type="entry name" value="DUF632"/>
    <property type="match status" value="1"/>
</dbReference>
<dbReference type="InterPro" id="IPR006867">
    <property type="entry name" value="DUF632"/>
</dbReference>
<evidence type="ECO:0000313" key="5">
    <source>
        <dbReference type="Proteomes" id="UP001457282"/>
    </source>
</evidence>
<feature type="region of interest" description="Disordered" evidence="1">
    <location>
        <begin position="195"/>
        <end position="217"/>
    </location>
</feature>
<protein>
    <recommendedName>
        <fullName evidence="6">DUF632 domain-containing protein</fullName>
    </recommendedName>
</protein>
<proteinExistence type="predicted"/>
<evidence type="ECO:0000256" key="1">
    <source>
        <dbReference type="SAM" id="MobiDB-lite"/>
    </source>
</evidence>
<evidence type="ECO:0000259" key="2">
    <source>
        <dbReference type="Pfam" id="PF04782"/>
    </source>
</evidence>
<evidence type="ECO:0000259" key="3">
    <source>
        <dbReference type="Pfam" id="PF04783"/>
    </source>
</evidence>
<dbReference type="PANTHER" id="PTHR21450:SF17">
    <property type="entry name" value="OS09G0542500 PROTEIN"/>
    <property type="match status" value="1"/>
</dbReference>
<dbReference type="InterPro" id="IPR006868">
    <property type="entry name" value="DUF630"/>
</dbReference>